<dbReference type="SMART" id="SM00513">
    <property type="entry name" value="SAP"/>
    <property type="match status" value="1"/>
</dbReference>
<dbReference type="InterPro" id="IPR036361">
    <property type="entry name" value="SAP_dom_sf"/>
</dbReference>
<evidence type="ECO:0000313" key="2">
    <source>
        <dbReference type="Proteomes" id="UP000675881"/>
    </source>
</evidence>
<dbReference type="AlphaFoldDB" id="A0A7R8D1D8"/>
<dbReference type="Gene3D" id="1.10.720.30">
    <property type="entry name" value="SAP domain"/>
    <property type="match status" value="1"/>
</dbReference>
<reference evidence="1" key="1">
    <citation type="submission" date="2021-02" db="EMBL/GenBank/DDBJ databases">
        <authorList>
            <person name="Bekaert M."/>
        </authorList>
    </citation>
    <scope>NUCLEOTIDE SEQUENCE</scope>
    <source>
        <strain evidence="1">IoA-00</strain>
    </source>
</reference>
<dbReference type="Pfam" id="PF02037">
    <property type="entry name" value="SAP"/>
    <property type="match status" value="1"/>
</dbReference>
<name>A0A7R8D1D8_LEPSM</name>
<accession>A0A7R8D1D8</accession>
<protein>
    <submittedName>
        <fullName evidence="1">(salmon louse) hypothetical protein</fullName>
    </submittedName>
</protein>
<dbReference type="Proteomes" id="UP000675881">
    <property type="component" value="Chromosome 6"/>
</dbReference>
<dbReference type="EMBL" id="HG994585">
    <property type="protein sequence ID" value="CAF2968195.1"/>
    <property type="molecule type" value="Genomic_DNA"/>
</dbReference>
<proteinExistence type="predicted"/>
<sequence length="245" mass="28658">MEDCNNWTLKDLRSELKRRNARTSGRKHELVNLLEFFDRNCNFSSFSNAPVDTVDPMSIFSDISIFRTVTEDSLSEFPIIYKGQIEQYVLFRQAHDTNSHNEKGSLERSQTGVNAIAEDTRWPYPWARDDRKCCVTRVHTMHVCFLIHDAMTTLTGKTHKRSNRLAELGKSCIKRDNDDFKKIRAWIERHTHLMKTSLIPYSESKIEKKDQIKTLEALEVGVRIDKEKVHVDPIQPILPHSFRIR</sequence>
<gene>
    <name evidence="1" type="ORF">LSAA_12526</name>
</gene>
<evidence type="ECO:0000313" key="1">
    <source>
        <dbReference type="EMBL" id="CAF2968195.1"/>
    </source>
</evidence>
<dbReference type="SUPFAM" id="SSF68906">
    <property type="entry name" value="SAP domain"/>
    <property type="match status" value="1"/>
</dbReference>
<organism evidence="1 2">
    <name type="scientific">Lepeophtheirus salmonis</name>
    <name type="common">Salmon louse</name>
    <name type="synonym">Caligus salmonis</name>
    <dbReference type="NCBI Taxonomy" id="72036"/>
    <lineage>
        <taxon>Eukaryota</taxon>
        <taxon>Metazoa</taxon>
        <taxon>Ecdysozoa</taxon>
        <taxon>Arthropoda</taxon>
        <taxon>Crustacea</taxon>
        <taxon>Multicrustacea</taxon>
        <taxon>Hexanauplia</taxon>
        <taxon>Copepoda</taxon>
        <taxon>Siphonostomatoida</taxon>
        <taxon>Caligidae</taxon>
        <taxon>Lepeophtheirus</taxon>
    </lineage>
</organism>
<dbReference type="InterPro" id="IPR003034">
    <property type="entry name" value="SAP_dom"/>
</dbReference>
<keyword evidence="2" id="KW-1185">Reference proteome</keyword>